<keyword evidence="3" id="KW-1185">Reference proteome</keyword>
<evidence type="ECO:0000256" key="1">
    <source>
        <dbReference type="PROSITE-ProRule" id="PRU01011"/>
    </source>
</evidence>
<name>A0A101M8P4_PENFR</name>
<feature type="repeat" description="Hemopexin" evidence="1">
    <location>
        <begin position="51"/>
        <end position="101"/>
    </location>
</feature>
<dbReference type="InterPro" id="IPR036375">
    <property type="entry name" value="Hemopexin-like_dom_sf"/>
</dbReference>
<accession>A0A101M8P4</accession>
<dbReference type="OrthoDB" id="6845681at2759"/>
<dbReference type="Gene3D" id="2.110.10.10">
    <property type="entry name" value="Hemopexin-like domain"/>
    <property type="match status" value="1"/>
</dbReference>
<dbReference type="SUPFAM" id="SSF50923">
    <property type="entry name" value="Hemopexin-like domain"/>
    <property type="match status" value="1"/>
</dbReference>
<sequence length="103" mass="11938">MEVPNKLNQFYAFYGGQYFQAKIDSSSSDSFVYSAPKSIASGWPGLVEAGFDRVDAILKKAETDYIYYVFRGNQFVRIYWKSGNATINRYTDLIKEEWKYLSL</sequence>
<dbReference type="AlphaFoldDB" id="A0A101M8P4"/>
<comment type="caution">
    <text evidence="2">The sequence shown here is derived from an EMBL/GenBank/DDBJ whole genome shotgun (WGS) entry which is preliminary data.</text>
</comment>
<dbReference type="EMBL" id="LLXE01000569">
    <property type="protein sequence ID" value="KUM56034.1"/>
    <property type="molecule type" value="Genomic_DNA"/>
</dbReference>
<dbReference type="InterPro" id="IPR018487">
    <property type="entry name" value="Hemopexin-like_repeat"/>
</dbReference>
<evidence type="ECO:0000313" key="2">
    <source>
        <dbReference type="EMBL" id="KUM56034.1"/>
    </source>
</evidence>
<dbReference type="Proteomes" id="UP000055045">
    <property type="component" value="Unassembled WGS sequence"/>
</dbReference>
<evidence type="ECO:0000313" key="3">
    <source>
        <dbReference type="Proteomes" id="UP000055045"/>
    </source>
</evidence>
<dbReference type="PROSITE" id="PS51642">
    <property type="entry name" value="HEMOPEXIN_2"/>
    <property type="match status" value="1"/>
</dbReference>
<organism evidence="2 3">
    <name type="scientific">Penicillium freii</name>
    <dbReference type="NCBI Taxonomy" id="48697"/>
    <lineage>
        <taxon>Eukaryota</taxon>
        <taxon>Fungi</taxon>
        <taxon>Dikarya</taxon>
        <taxon>Ascomycota</taxon>
        <taxon>Pezizomycotina</taxon>
        <taxon>Eurotiomycetes</taxon>
        <taxon>Eurotiomycetidae</taxon>
        <taxon>Eurotiales</taxon>
        <taxon>Aspergillaceae</taxon>
        <taxon>Penicillium</taxon>
    </lineage>
</organism>
<protein>
    <submittedName>
        <fullName evidence="2">Uncharacterized protein</fullName>
    </submittedName>
</protein>
<gene>
    <name evidence="2" type="ORF">ACN42_g11192</name>
</gene>
<reference evidence="2 3" key="1">
    <citation type="submission" date="2015-10" db="EMBL/GenBank/DDBJ databases">
        <title>Genome sequencing of Penicillium freii.</title>
        <authorList>
            <person name="Nguyen H.D."/>
            <person name="Visagie C.M."/>
            <person name="Seifert K.A."/>
        </authorList>
    </citation>
    <scope>NUCLEOTIDE SEQUENCE [LARGE SCALE GENOMIC DNA]</scope>
    <source>
        <strain evidence="2 3">DAOM 242723</strain>
    </source>
</reference>
<proteinExistence type="predicted"/>